<organism evidence="13 14">
    <name type="scientific">Trypanosoma brucei gambiense (strain MHOM/CI/86/DAL972)</name>
    <dbReference type="NCBI Taxonomy" id="679716"/>
    <lineage>
        <taxon>Eukaryota</taxon>
        <taxon>Discoba</taxon>
        <taxon>Euglenozoa</taxon>
        <taxon>Kinetoplastea</taxon>
        <taxon>Metakinetoplastina</taxon>
        <taxon>Trypanosomatida</taxon>
        <taxon>Trypanosomatidae</taxon>
        <taxon>Trypanosoma</taxon>
    </lineage>
</organism>
<dbReference type="Pfam" id="PF00271">
    <property type="entry name" value="Helicase_C"/>
    <property type="match status" value="1"/>
</dbReference>
<dbReference type="FunFam" id="1.20.120.1080:FF:000002">
    <property type="entry name" value="Putative ATP-dependent RNA helicase DHX36"/>
    <property type="match status" value="1"/>
</dbReference>
<dbReference type="InterPro" id="IPR014001">
    <property type="entry name" value="Helicase_ATP-bd"/>
</dbReference>
<dbReference type="SMART" id="SM00487">
    <property type="entry name" value="DEXDc"/>
    <property type="match status" value="1"/>
</dbReference>
<protein>
    <recommendedName>
        <fullName evidence="2">RNA helicase</fullName>
        <ecNumber evidence="2">3.6.4.13</ecNumber>
    </recommendedName>
</protein>
<feature type="compositionally biased region" description="Polar residues" evidence="9">
    <location>
        <begin position="2157"/>
        <end position="2167"/>
    </location>
</feature>
<evidence type="ECO:0000313" key="13">
    <source>
        <dbReference type="EMBL" id="CBH10430.1"/>
    </source>
</evidence>
<dbReference type="PANTHER" id="PTHR18934:SF119">
    <property type="entry name" value="ATP-DEPENDENT RNA HELICASE A"/>
    <property type="match status" value="1"/>
</dbReference>
<name>C9ZM05_TRYB9</name>
<dbReference type="Pfam" id="PF04408">
    <property type="entry name" value="WHD_HA2"/>
    <property type="match status" value="1"/>
</dbReference>
<dbReference type="PROSITE" id="PS51192">
    <property type="entry name" value="HELICASE_ATP_BIND_1"/>
    <property type="match status" value="1"/>
</dbReference>
<accession>C9ZM05</accession>
<evidence type="ECO:0000256" key="8">
    <source>
        <dbReference type="PROSITE-ProRule" id="PRU00266"/>
    </source>
</evidence>
<sequence>MQKGDIMRAIRLTVACRYLGPFRSVTLSPVVLPVRLFQTQEITPGEVSLVEATDESDRAFGETRKEDFSFDGSSEFPECFKDTKHVDTFSRARVVSFIKRFSQGAVTSSSEVFEGREIVNDNGTPLYHSRVRLPFRSHTGELWAHGVACNSKDAELLAAMHAEHIIDEFGYHIYTLPSMQRKHAEAARKAGRWAPLPDELERTQSPVRVPLPLRRIVDRDETEGGKWLLIDMRPNHYISPSHTLLSPCLFDTTAVHRIKSFLDEHKLSFAQLCTSVEEPGEGGGQSWYVATVSLPPELSTFSEIKAQGKALNREAAVTLACMHAELVLDAHSICLYPSDSTKQKQHALAAWSYGRPAPLPGEDQKNPSHVVCPLPLKQLAVRREDRISCISYEEDIIRRHRALTDQTCEFIETPTLDSSAVEQLKQFLQRENVPRTDPFLVEEVNGYYKATVVLPLPDLYGIRGGVGIAMNATDARVLAAMHAIDVLNILGFHLMDGSTARAEWIAARRARGESVPADTRDSNVLSPSGRRRVATGNSSTQTPSSSTNARSVAAAPDVGTSDPTAPQNTKRRVAKRARVADAQPTEEKDAANSDSDEATSYLKMRETVSKELWNLEPDSPDGYIMVSPTDPETRTQFEQALYSPRQVDLGSKSRIKNYLASVGRRIEEVFFVQRIEAEDNGGQAICRCAVNLPVPRRFGDRIALGEAVDPKDAENLAAMHAELILDTLGIPIYTDSALQRLHVRLCAKCGRNAPVEYSESVAAATASPPPLRREVVGSIHWENKSKRRRAAISVQKGGGPANSQETTSALREDEEPLIAPKERREYTFVPEKDLDLVSRARVHYYLRRNGIAKLEPEYRMELRGLGNVLHIAELTLPLPEAYGKRVAHGSALTKRDAEILCWMHAEQILDAVGLCLFDNLPMLQRRHVECVKRLGRWAPLVSENATKPPHTPTPLPLTLGTTQEKPQYPTPPTNVRQDWEQYAQECQRYIEINVMREHNIFYEMGKTPRTGDETYDAALAEVESMPIDPDAKTVLQRYCNVANVNYPTFWKSRTVGPISCRVCLTTIEVPGHEYLRASGVAWNKEASQRQAAMHALALLRRVEPDFAEFEKQIKAEVVDKVNLVDPAAVLDEEAPVLRRTARVSKKSLGNWDPVSKDFSHEGKVRIIELFTVCFGLQPPLVRHLNRRSGSFVQHFTVVEVTDEDGKTWVGTGRDAGPRFNEPAAFDDLFSKLSRGVQGFQALMDLIRAHPHLDPEHIANVSLTDSQRERILKAVDGLPMVEEEDVAHPEQWADADSDRGIGIMALIAMDASQRAQESQELEAKLQAKLTNEEYQTRYASQRQRLRIYEKRDEILRAISSNQIVIICGTTGCGKTTQVPQYILDDMTEKGMGGDCSIVITQPRRLSAVSIARRVAAERLESIGETCGYSIRLDAKPGRNINFCTSGVLLRLLHSAPLLNGINYLIIDEIHERDINSDFLLILLRQLLHRRRDLHVILMSATLQADQFGKYFGNAPIINVEGYVHAVEEMYLEDLVPIATERNVMTPLLKEAAAALERNGAADGFCPTVVPPTAKYGFLEATADIDYMTIQIAIDHAVRSLDLTDSSILVFLPGWDEINRAKEILERNAKFHIICLHSSVGAEEQMRCFLPAPEGKIKLILSTNIAESGVTIDDVAAVIDVGRGKEKSYVMRKGTTSVGRNEMGSMSQLVTVYASRANCVQRRGRVGRTRPGMCIRLYSKKHFQSLHDFQTPEMLRTHLDSLCLQILALDLGDPADFLQQALEPPSSDHIEAAMKRLHELGATTSTRQLTPLGLRLSRLPVAPKVGKMVIMGAILRCLDSALTIAGVSDTDVFISTREHREAVRLHKEDLSYGTQSDVIASVNAFNFWVTSHYAKTPAEVVYDLQERMLSVPQLLTVSKYKQQFFEIVAGSGFIHMKQNYKDAKNKDRADIFVDQSEYSADSLNVGLVKCVVASGLFPNVVMNRGKRLMRNKLANRLDPSSASVVHRTSQENIGQPYFVYDELVKSSESERLLVRDLTNVSLWTILLMGTSSMPVTYRDDLNLAVVDEWIMFRATFGTLELIRKFKRALNVCLGRKFMNPNDEENNAKLEELRCIIKELVCTPFKPNDLAEKPWEEKGVIIEPCTEPKGGSSEAEKTHVNSSHTPTTSAEAGGDS</sequence>
<dbReference type="GO" id="GO:0005524">
    <property type="term" value="F:ATP binding"/>
    <property type="evidence" value="ECO:0007669"/>
    <property type="project" value="UniProtKB-KW"/>
</dbReference>
<dbReference type="EC" id="3.6.4.13" evidence="2"/>
<reference evidence="14" key="1">
    <citation type="journal article" date="2010" name="PLoS Negl. Trop. Dis.">
        <title>The genome sequence of Trypanosoma brucei gambiense, causative agent of chronic human african trypanosomiasis.</title>
        <authorList>
            <person name="Jackson A.P."/>
            <person name="Sanders M."/>
            <person name="Berry A."/>
            <person name="McQuillan J."/>
            <person name="Aslett M.A."/>
            <person name="Quail M.A."/>
            <person name="Chukualim B."/>
            <person name="Capewell P."/>
            <person name="MacLeod A."/>
            <person name="Melville S.E."/>
            <person name="Gibson W."/>
            <person name="Barry J.D."/>
            <person name="Berriman M."/>
            <person name="Hertz-Fowler C."/>
        </authorList>
    </citation>
    <scope>NUCLEOTIDE SEQUENCE [LARGE SCALE GENOMIC DNA]</scope>
    <source>
        <strain evidence="14">MHOM/CI/86/DAL972</strain>
    </source>
</reference>
<dbReference type="GO" id="GO:0003724">
    <property type="term" value="F:RNA helicase activity"/>
    <property type="evidence" value="ECO:0007669"/>
    <property type="project" value="UniProtKB-EC"/>
</dbReference>
<dbReference type="Gene3D" id="1.20.120.1080">
    <property type="match status" value="1"/>
</dbReference>
<evidence type="ECO:0000256" key="5">
    <source>
        <dbReference type="ARBA" id="ARBA00022806"/>
    </source>
</evidence>
<keyword evidence="4" id="KW-0378">Hydrolase</keyword>
<evidence type="ECO:0000256" key="2">
    <source>
        <dbReference type="ARBA" id="ARBA00012552"/>
    </source>
</evidence>
<dbReference type="InterPro" id="IPR014720">
    <property type="entry name" value="dsRBD_dom"/>
</dbReference>
<dbReference type="InterPro" id="IPR007502">
    <property type="entry name" value="Helicase-assoc_dom"/>
</dbReference>
<feature type="region of interest" description="Disordered" evidence="9">
    <location>
        <begin position="509"/>
        <end position="599"/>
    </location>
</feature>
<dbReference type="Pfam" id="PF00270">
    <property type="entry name" value="DEAD"/>
    <property type="match status" value="1"/>
</dbReference>
<dbReference type="InterPro" id="IPR048333">
    <property type="entry name" value="HA2_WH"/>
</dbReference>
<dbReference type="GO" id="GO:0016787">
    <property type="term" value="F:hydrolase activity"/>
    <property type="evidence" value="ECO:0007669"/>
    <property type="project" value="UniProtKB-KW"/>
</dbReference>
<proteinExistence type="inferred from homology"/>
<feature type="domain" description="Helicase ATP-binding" evidence="11">
    <location>
        <begin position="1354"/>
        <end position="1519"/>
    </location>
</feature>
<dbReference type="PANTHER" id="PTHR18934">
    <property type="entry name" value="ATP-DEPENDENT RNA HELICASE"/>
    <property type="match status" value="1"/>
</dbReference>
<dbReference type="Pfam" id="PF00035">
    <property type="entry name" value="dsrm"/>
    <property type="match status" value="1"/>
</dbReference>
<dbReference type="FunFam" id="3.40.50.300:FF:002676">
    <property type="entry name" value="ATP-dependent DEAH-box RNA helicase, putative"/>
    <property type="match status" value="1"/>
</dbReference>
<feature type="region of interest" description="Disordered" evidence="9">
    <location>
        <begin position="943"/>
        <end position="975"/>
    </location>
</feature>
<dbReference type="KEGG" id="tbg:TbgDal_IV1350"/>
<evidence type="ECO:0000256" key="1">
    <source>
        <dbReference type="ARBA" id="ARBA00008792"/>
    </source>
</evidence>
<evidence type="ECO:0000259" key="11">
    <source>
        <dbReference type="PROSITE" id="PS51192"/>
    </source>
</evidence>
<dbReference type="InterPro" id="IPR001650">
    <property type="entry name" value="Helicase_C-like"/>
</dbReference>
<dbReference type="FunFam" id="3.40.50.300:FF:000500">
    <property type="entry name" value="ATP-dependent RNA helicase DHX29"/>
    <property type="match status" value="1"/>
</dbReference>
<dbReference type="Gene3D" id="3.40.50.300">
    <property type="entry name" value="P-loop containing nucleotide triphosphate hydrolases"/>
    <property type="match status" value="2"/>
</dbReference>
<dbReference type="InterPro" id="IPR011545">
    <property type="entry name" value="DEAD/DEAH_box_helicase_dom"/>
</dbReference>
<dbReference type="PROSITE" id="PS50137">
    <property type="entry name" value="DS_RBD"/>
    <property type="match status" value="1"/>
</dbReference>
<feature type="domain" description="DRBM" evidence="10">
    <location>
        <begin position="1030"/>
        <end position="1101"/>
    </location>
</feature>
<dbReference type="Pfam" id="PF26536">
    <property type="entry name" value="DSRM_REH2"/>
    <property type="match status" value="5"/>
</dbReference>
<dbReference type="SUPFAM" id="SSF54768">
    <property type="entry name" value="dsRNA-binding domain-like"/>
    <property type="match status" value="1"/>
</dbReference>
<dbReference type="CDD" id="cd17917">
    <property type="entry name" value="DEXHc_RHA-like"/>
    <property type="match status" value="1"/>
</dbReference>
<dbReference type="SMART" id="SM00847">
    <property type="entry name" value="HA2"/>
    <property type="match status" value="1"/>
</dbReference>
<evidence type="ECO:0000313" key="14">
    <source>
        <dbReference type="Proteomes" id="UP000002316"/>
    </source>
</evidence>
<dbReference type="CDD" id="cd18791">
    <property type="entry name" value="SF2_C_RHA"/>
    <property type="match status" value="1"/>
</dbReference>
<evidence type="ECO:0000256" key="9">
    <source>
        <dbReference type="SAM" id="MobiDB-lite"/>
    </source>
</evidence>
<dbReference type="PROSITE" id="PS51194">
    <property type="entry name" value="HELICASE_CTER"/>
    <property type="match status" value="1"/>
</dbReference>
<dbReference type="SMART" id="SM00490">
    <property type="entry name" value="HELICc"/>
    <property type="match status" value="1"/>
</dbReference>
<evidence type="ECO:0000256" key="6">
    <source>
        <dbReference type="ARBA" id="ARBA00022840"/>
    </source>
</evidence>
<feature type="compositionally biased region" description="Low complexity" evidence="9">
    <location>
        <begin position="538"/>
        <end position="547"/>
    </location>
</feature>
<keyword evidence="6" id="KW-0067">ATP-binding</keyword>
<dbReference type="RefSeq" id="XP_011772720.1">
    <property type="nucleotide sequence ID" value="XM_011774418.1"/>
</dbReference>
<dbReference type="InterPro" id="IPR058737">
    <property type="entry name" value="DSRM_REH2"/>
</dbReference>
<dbReference type="InterPro" id="IPR027417">
    <property type="entry name" value="P-loop_NTPase"/>
</dbReference>
<feature type="region of interest" description="Disordered" evidence="9">
    <location>
        <begin position="2138"/>
        <end position="2173"/>
    </location>
</feature>
<feature type="domain" description="Helicase C-terminal" evidence="12">
    <location>
        <begin position="1591"/>
        <end position="1768"/>
    </location>
</feature>
<dbReference type="GO" id="GO:0003723">
    <property type="term" value="F:RNA binding"/>
    <property type="evidence" value="ECO:0007669"/>
    <property type="project" value="UniProtKB-UniRule"/>
</dbReference>
<keyword evidence="3" id="KW-0547">Nucleotide-binding</keyword>
<evidence type="ECO:0000259" key="10">
    <source>
        <dbReference type="PROSITE" id="PS50137"/>
    </source>
</evidence>
<dbReference type="VEuPathDB" id="TriTrypDB:Tbg972.4.1350"/>
<keyword evidence="5" id="KW-0347">Helicase</keyword>
<evidence type="ECO:0000256" key="4">
    <source>
        <dbReference type="ARBA" id="ARBA00022801"/>
    </source>
</evidence>
<dbReference type="EMBL" id="FN554967">
    <property type="protein sequence ID" value="CBH10430.1"/>
    <property type="molecule type" value="Genomic_DNA"/>
</dbReference>
<dbReference type="GeneID" id="23859540"/>
<comment type="similarity">
    <text evidence="1">Belongs to the DEAD box helicase family. DEAH subfamily.</text>
</comment>
<dbReference type="OrthoDB" id="5600252at2759"/>
<dbReference type="SUPFAM" id="SSF52540">
    <property type="entry name" value="P-loop containing nucleoside triphosphate hydrolases"/>
    <property type="match status" value="1"/>
</dbReference>
<dbReference type="Proteomes" id="UP000002316">
    <property type="component" value="Chromosome 4"/>
</dbReference>
<evidence type="ECO:0000256" key="3">
    <source>
        <dbReference type="ARBA" id="ARBA00022741"/>
    </source>
</evidence>
<keyword evidence="8" id="KW-0694">RNA-binding</keyword>
<gene>
    <name evidence="13" type="ORF">TbgDal_IV1350</name>
</gene>
<evidence type="ECO:0000259" key="12">
    <source>
        <dbReference type="PROSITE" id="PS51194"/>
    </source>
</evidence>
<comment type="catalytic activity">
    <reaction evidence="7">
        <text>ATP + H2O = ADP + phosphate + H(+)</text>
        <dbReference type="Rhea" id="RHEA:13065"/>
        <dbReference type="ChEBI" id="CHEBI:15377"/>
        <dbReference type="ChEBI" id="CHEBI:15378"/>
        <dbReference type="ChEBI" id="CHEBI:30616"/>
        <dbReference type="ChEBI" id="CHEBI:43474"/>
        <dbReference type="ChEBI" id="CHEBI:456216"/>
        <dbReference type="EC" id="3.6.4.13"/>
    </reaction>
</comment>
<evidence type="ECO:0000256" key="7">
    <source>
        <dbReference type="ARBA" id="ARBA00047984"/>
    </source>
</evidence>